<protein>
    <submittedName>
        <fullName evidence="4">Uncharacterized protein</fullName>
    </submittedName>
</protein>
<feature type="coiled-coil region" evidence="1">
    <location>
        <begin position="144"/>
        <end position="178"/>
    </location>
</feature>
<proteinExistence type="predicted"/>
<dbReference type="STRING" id="429701.A0A2G9FYP2"/>
<evidence type="ECO:0000256" key="1">
    <source>
        <dbReference type="SAM" id="Coils"/>
    </source>
</evidence>
<organism evidence="4 5">
    <name type="scientific">Handroanthus impetiginosus</name>
    <dbReference type="NCBI Taxonomy" id="429701"/>
    <lineage>
        <taxon>Eukaryota</taxon>
        <taxon>Viridiplantae</taxon>
        <taxon>Streptophyta</taxon>
        <taxon>Embryophyta</taxon>
        <taxon>Tracheophyta</taxon>
        <taxon>Spermatophyta</taxon>
        <taxon>Magnoliopsida</taxon>
        <taxon>eudicotyledons</taxon>
        <taxon>Gunneridae</taxon>
        <taxon>Pentapetalae</taxon>
        <taxon>asterids</taxon>
        <taxon>lamiids</taxon>
        <taxon>Lamiales</taxon>
        <taxon>Bignoniaceae</taxon>
        <taxon>Crescentiina</taxon>
        <taxon>Tabebuia alliance</taxon>
        <taxon>Handroanthus</taxon>
    </lineage>
</organism>
<feature type="domain" description="GIL1/IRKI C-terminal" evidence="3">
    <location>
        <begin position="371"/>
        <end position="424"/>
    </location>
</feature>
<reference evidence="5" key="1">
    <citation type="journal article" date="2018" name="Gigascience">
        <title>Genome assembly of the Pink Ipe (Handroanthus impetiginosus, Bignoniaceae), a highly valued, ecologically keystone Neotropical timber forest tree.</title>
        <authorList>
            <person name="Silva-Junior O.B."/>
            <person name="Grattapaglia D."/>
            <person name="Novaes E."/>
            <person name="Collevatti R.G."/>
        </authorList>
    </citation>
    <scope>NUCLEOTIDE SEQUENCE [LARGE SCALE GENOMIC DNA]</scope>
    <source>
        <strain evidence="5">cv. UFG-1</strain>
    </source>
</reference>
<dbReference type="AlphaFoldDB" id="A0A2G9FYP2"/>
<dbReference type="OrthoDB" id="1915848at2759"/>
<evidence type="ECO:0000259" key="2">
    <source>
        <dbReference type="Pfam" id="PF04859"/>
    </source>
</evidence>
<dbReference type="InterPro" id="IPR040225">
    <property type="entry name" value="GIL1-like"/>
</dbReference>
<dbReference type="Pfam" id="PF04859">
    <property type="entry name" value="DUF641"/>
    <property type="match status" value="1"/>
</dbReference>
<evidence type="ECO:0000313" key="4">
    <source>
        <dbReference type="EMBL" id="PIM98180.1"/>
    </source>
</evidence>
<comment type="caution">
    <text evidence="4">The sequence shown here is derived from an EMBL/GenBank/DDBJ whole genome shotgun (WGS) entry which is preliminary data.</text>
</comment>
<keyword evidence="1" id="KW-0175">Coiled coil</keyword>
<dbReference type="Proteomes" id="UP000231279">
    <property type="component" value="Unassembled WGS sequence"/>
</dbReference>
<feature type="domain" description="DUF641" evidence="2">
    <location>
        <begin position="49"/>
        <end position="171"/>
    </location>
</feature>
<gene>
    <name evidence="4" type="ORF">CDL12_29344</name>
</gene>
<dbReference type="GO" id="GO:0009959">
    <property type="term" value="P:negative gravitropism"/>
    <property type="evidence" value="ECO:0007669"/>
    <property type="project" value="InterPro"/>
</dbReference>
<sequence>MEHSVITPRRSRFARTIAKVLHVRAEKRNLHEKTKKGQAKNVDEDDKLLKEAFLAKLFASLSTVKAAYAQLQFSQSPYDADGIQTADQIIVSEIKNLSELKQCYVKKELDEMSPETTLLLSEIQEQRSLLRTYEITTKKLDYELKLKDSEITFLKEKLAEANSENKLLERRLNSSGNLAVPDDTRLSSLRLSHFVAYSRLAIKSVRSFVRLLITEMELADWDLEAAACSIHPGVSFWKPNHICFAFESFVCREMFDGFDRPNFSTKAELLPENKKSSLLYFERFMEMKSVRPADYLAWKPKSMFAEFCRKKYSRLVHPKMESSLFGNLNQRNLVNSGEIPDTPFFLAFSEMAKRVWLLHCLGFSFDLEVDIFQVRKGSHFSEVYMESLNEEAFFSSEAGSDPRVAFMVVPGFRIGKIIVQSQVYLC</sequence>
<evidence type="ECO:0000313" key="5">
    <source>
        <dbReference type="Proteomes" id="UP000231279"/>
    </source>
</evidence>
<dbReference type="InterPro" id="IPR056813">
    <property type="entry name" value="GIL1_IRKI_C"/>
</dbReference>
<dbReference type="GO" id="GO:0009639">
    <property type="term" value="P:response to red or far red light"/>
    <property type="evidence" value="ECO:0007669"/>
    <property type="project" value="InterPro"/>
</dbReference>
<name>A0A2G9FYP2_9LAMI</name>
<accession>A0A2G9FYP2</accession>
<dbReference type="PANTHER" id="PTHR31161">
    <property type="entry name" value="PROTEIN GRAVITROPIC IN THE LIGHT 1"/>
    <property type="match status" value="1"/>
</dbReference>
<dbReference type="InterPro" id="IPR006943">
    <property type="entry name" value="DUF641_pln"/>
</dbReference>
<dbReference type="EMBL" id="NKXS01008679">
    <property type="protein sequence ID" value="PIM98180.1"/>
    <property type="molecule type" value="Genomic_DNA"/>
</dbReference>
<dbReference type="Pfam" id="PF24994">
    <property type="entry name" value="GIL1_IRKI_C"/>
    <property type="match status" value="1"/>
</dbReference>
<evidence type="ECO:0000259" key="3">
    <source>
        <dbReference type="Pfam" id="PF24994"/>
    </source>
</evidence>
<keyword evidence="5" id="KW-1185">Reference proteome</keyword>